<dbReference type="InterPro" id="IPR027417">
    <property type="entry name" value="P-loop_NTPase"/>
</dbReference>
<dbReference type="InterPro" id="IPR007861">
    <property type="entry name" value="DNA_mismatch_repair_MutS_clamp"/>
</dbReference>
<dbReference type="GO" id="GO:0006298">
    <property type="term" value="P:mismatch repair"/>
    <property type="evidence" value="ECO:0007669"/>
    <property type="project" value="InterPro"/>
</dbReference>
<dbReference type="PANTHER" id="PTHR11361:SF21">
    <property type="entry name" value="MUTS PROTEIN HOMOLOG 4"/>
    <property type="match status" value="1"/>
</dbReference>
<sequence length="1153" mass="126541">MQIRHFHPRLGFEPGLNIDTACYLVYKTLSWPVFPMLTAMLALLTTTLCQALPLIALTAASLALVVYLYGSYLPTRPIDWSTQTVVLTGGSHGIGLSLLRLLATTEAAPRLAVIDINDLPDTAPSCARLYRCDLADASAVQDTVECIQRDLGPVTMLINNAGTVCPRLIADSSQQDIQRVMAVNALAPMQLTQLVLSDMLRQPHAHLVYVSSVLAFLGVPQVASYSASKAALAVFQESLRIELGQRMHGGHVKVTAVFPSMVESGMFAGVRMPRWISPRVLPEDVAEWVFWMLHYGRDGDVYLPLFTRLAPLYMLLPRSGGRAFIHWLAGSVDSMRGSSSVIDLTRSDSVVCVSSEPEPEPEPGPKRIKLDPDNHISIDIDIDSDIEGSLAQSVYAPTSAFTQVSAHPSSLMVVTEGRGIASEIAFCLLDLSTSRCILSQYADGPSYSRTIYTIVTNRPQTVLAPQAMVAGKSKAMLNLRRYLPWLTVSSLERRWFNDKDGMLLLRELALDEQLAALERSLYLKQYAYSALCALFHYVQKEMGLAFAKGSLHVECKQMQGSMLIDPRAWQDLSLVSDGCNDDSSGGQQWSLFRAINHTMTRMGRRMLRANILQPSTDLGTIYARQTAVSDILDNEESFFRLSAMLPSVPDIDAAITLLVRSPLSATTLRQTSSAITSVLTIKHILQMAGQLAASFDQVSSASLRSQLLIEIIRALTDNRVSDLLACIHEVVREDISLENKSAQMSRSRRCHAVKDGVDGFLDVSRAIFDKVTHEVVDLVEQYSSEAQIPIKAIYKPSTGYIMTARRDLFDEAGFGEFTNIAVKKNMVTFTTLELVKLNNRLASVVTEINLLTERAIENVRSVIRDNVVLLYRVSEAIGLLDMLLSFAQHCTMFECVAPAFSDCIRIVDGRHPVLEAIGKDAVVSNSVSSTADARFTLVSGPNMGGKSTYLRQIVYMVVMAQIGSYVPAKTASLKMFDKLFVRMNNSDSLASSESTFVREMHDLAFILQSYDQHSLVVIDELGRSTATDEGRAICRAVCEKFIGDAQQGATVFLTTHFLDLALVLGQSKHCARVTLSSSTSALAGGSGQEDEYENEMVLGKSSLSSSSSSRLHGRFKATIGAQLDPMYGIRLAESMGIPQSIICTARQVADEHI</sequence>
<comment type="caution">
    <text evidence="9">The sequence shown here is derived from an EMBL/GenBank/DDBJ whole genome shotgun (WGS) entry which is preliminary data.</text>
</comment>
<evidence type="ECO:0000256" key="2">
    <source>
        <dbReference type="ARBA" id="ARBA00022741"/>
    </source>
</evidence>
<dbReference type="InterPro" id="IPR002347">
    <property type="entry name" value="SDR_fam"/>
</dbReference>
<gene>
    <name evidence="9" type="primary">MSH4</name>
    <name evidence="9" type="ORF">LPJ64_004944</name>
</gene>
<dbReference type="SMART" id="SM00534">
    <property type="entry name" value="MUTSac"/>
    <property type="match status" value="1"/>
</dbReference>
<dbReference type="GO" id="GO:0140664">
    <property type="term" value="F:ATP-dependent DNA damage sensor activity"/>
    <property type="evidence" value="ECO:0007669"/>
    <property type="project" value="InterPro"/>
</dbReference>
<dbReference type="InterPro" id="IPR007696">
    <property type="entry name" value="DNA_mismatch_repair_MutS_core"/>
</dbReference>
<keyword evidence="6" id="KW-0469">Meiosis</keyword>
<comment type="similarity">
    <text evidence="1">Belongs to the DNA mismatch repair MutS family.</text>
</comment>
<dbReference type="PROSITE" id="PS00486">
    <property type="entry name" value="DNA_MISMATCH_REPAIR_2"/>
    <property type="match status" value="1"/>
</dbReference>
<keyword evidence="7" id="KW-0472">Membrane</keyword>
<keyword evidence="2" id="KW-0547">Nucleotide-binding</keyword>
<dbReference type="SUPFAM" id="SSF48334">
    <property type="entry name" value="DNA repair protein MutS, domain III"/>
    <property type="match status" value="1"/>
</dbReference>
<keyword evidence="7" id="KW-1133">Transmembrane helix</keyword>
<keyword evidence="3" id="KW-0067">ATP-binding</keyword>
<dbReference type="Gene3D" id="3.40.50.720">
    <property type="entry name" value="NAD(P)-binding Rossmann-like Domain"/>
    <property type="match status" value="1"/>
</dbReference>
<dbReference type="InterPro" id="IPR036187">
    <property type="entry name" value="DNA_mismatch_repair_MutS_sf"/>
</dbReference>
<dbReference type="SMART" id="SM00822">
    <property type="entry name" value="PKS_KR"/>
    <property type="match status" value="1"/>
</dbReference>
<evidence type="ECO:0000256" key="6">
    <source>
        <dbReference type="ARBA" id="ARBA00023254"/>
    </source>
</evidence>
<accession>A0A9W7XGW9</accession>
<keyword evidence="10" id="KW-1185">Reference proteome</keyword>
<dbReference type="PRINTS" id="PR00080">
    <property type="entry name" value="SDRFAMILY"/>
</dbReference>
<proteinExistence type="inferred from homology"/>
<dbReference type="SMART" id="SM00533">
    <property type="entry name" value="MUTSd"/>
    <property type="match status" value="1"/>
</dbReference>
<feature type="domain" description="DNA mismatch repair proteins mutS family" evidence="8">
    <location>
        <begin position="1014"/>
        <end position="1030"/>
    </location>
</feature>
<dbReference type="GO" id="GO:0005524">
    <property type="term" value="F:ATP binding"/>
    <property type="evidence" value="ECO:0007669"/>
    <property type="project" value="UniProtKB-KW"/>
</dbReference>
<dbReference type="InterPro" id="IPR036678">
    <property type="entry name" value="MutS_con_dom_sf"/>
</dbReference>
<evidence type="ECO:0000313" key="10">
    <source>
        <dbReference type="Proteomes" id="UP001145021"/>
    </source>
</evidence>
<dbReference type="Gene3D" id="3.40.50.300">
    <property type="entry name" value="P-loop containing nucleotide triphosphate hydrolases"/>
    <property type="match status" value="1"/>
</dbReference>
<dbReference type="Pfam" id="PF00106">
    <property type="entry name" value="adh_short"/>
    <property type="match status" value="1"/>
</dbReference>
<dbReference type="Pfam" id="PF05190">
    <property type="entry name" value="MutS_IV"/>
    <property type="match status" value="1"/>
</dbReference>
<dbReference type="AlphaFoldDB" id="A0A9W7XGW9"/>
<dbReference type="PROSITE" id="PS00061">
    <property type="entry name" value="ADH_SHORT"/>
    <property type="match status" value="1"/>
</dbReference>
<dbReference type="InterPro" id="IPR020904">
    <property type="entry name" value="Sc_DH/Rdtase_CS"/>
</dbReference>
<evidence type="ECO:0000256" key="3">
    <source>
        <dbReference type="ARBA" id="ARBA00022840"/>
    </source>
</evidence>
<organism evidence="9 10">
    <name type="scientific">Coemansia asiatica</name>
    <dbReference type="NCBI Taxonomy" id="1052880"/>
    <lineage>
        <taxon>Eukaryota</taxon>
        <taxon>Fungi</taxon>
        <taxon>Fungi incertae sedis</taxon>
        <taxon>Zoopagomycota</taxon>
        <taxon>Kickxellomycotina</taxon>
        <taxon>Kickxellomycetes</taxon>
        <taxon>Kickxellales</taxon>
        <taxon>Kickxellaceae</taxon>
        <taxon>Coemansia</taxon>
    </lineage>
</organism>
<keyword evidence="7" id="KW-0812">Transmembrane</keyword>
<feature type="transmembrane region" description="Helical" evidence="7">
    <location>
        <begin position="21"/>
        <end position="45"/>
    </location>
</feature>
<dbReference type="InterPro" id="IPR000432">
    <property type="entry name" value="DNA_mismatch_repair_MutS_C"/>
</dbReference>
<keyword evidence="5" id="KW-0238">DNA-binding</keyword>
<dbReference type="GO" id="GO:0030983">
    <property type="term" value="F:mismatched DNA binding"/>
    <property type="evidence" value="ECO:0007669"/>
    <property type="project" value="InterPro"/>
</dbReference>
<dbReference type="Pfam" id="PF05192">
    <property type="entry name" value="MutS_III"/>
    <property type="match status" value="1"/>
</dbReference>
<dbReference type="SUPFAM" id="SSF51735">
    <property type="entry name" value="NAD(P)-binding Rossmann-fold domains"/>
    <property type="match status" value="1"/>
</dbReference>
<dbReference type="Gene3D" id="1.10.1420.10">
    <property type="match status" value="2"/>
</dbReference>
<protein>
    <submittedName>
        <fullName evidence="9">MutS protein msh4</fullName>
    </submittedName>
</protein>
<dbReference type="InterPro" id="IPR057326">
    <property type="entry name" value="KR_dom"/>
</dbReference>
<keyword evidence="4" id="KW-0521">NADP</keyword>
<evidence type="ECO:0000256" key="1">
    <source>
        <dbReference type="ARBA" id="ARBA00006271"/>
    </source>
</evidence>
<reference evidence="9" key="1">
    <citation type="submission" date="2022-07" db="EMBL/GenBank/DDBJ databases">
        <title>Phylogenomic reconstructions and comparative analyses of Kickxellomycotina fungi.</title>
        <authorList>
            <person name="Reynolds N.K."/>
            <person name="Stajich J.E."/>
            <person name="Barry K."/>
            <person name="Grigoriev I.V."/>
            <person name="Crous P."/>
            <person name="Smith M.E."/>
        </authorList>
    </citation>
    <scope>NUCLEOTIDE SEQUENCE</scope>
    <source>
        <strain evidence="9">NBRC 105413</strain>
    </source>
</reference>
<dbReference type="GO" id="GO:0005634">
    <property type="term" value="C:nucleus"/>
    <property type="evidence" value="ECO:0007669"/>
    <property type="project" value="TreeGrafter"/>
</dbReference>
<dbReference type="SUPFAM" id="SSF52540">
    <property type="entry name" value="P-loop containing nucleoside triphosphate hydrolases"/>
    <property type="match status" value="1"/>
</dbReference>
<evidence type="ECO:0000256" key="7">
    <source>
        <dbReference type="SAM" id="Phobius"/>
    </source>
</evidence>
<dbReference type="GO" id="GO:0007131">
    <property type="term" value="P:reciprocal meiotic recombination"/>
    <property type="evidence" value="ECO:0007669"/>
    <property type="project" value="TreeGrafter"/>
</dbReference>
<dbReference type="PRINTS" id="PR00081">
    <property type="entry name" value="GDHRDH"/>
</dbReference>
<name>A0A9W7XGW9_9FUNG</name>
<evidence type="ECO:0000313" key="9">
    <source>
        <dbReference type="EMBL" id="KAJ1643261.1"/>
    </source>
</evidence>
<dbReference type="PANTHER" id="PTHR11361">
    <property type="entry name" value="DNA MISMATCH REPAIR PROTEIN MUTS FAMILY MEMBER"/>
    <property type="match status" value="1"/>
</dbReference>
<dbReference type="InterPro" id="IPR045076">
    <property type="entry name" value="MutS"/>
</dbReference>
<evidence type="ECO:0000259" key="8">
    <source>
        <dbReference type="PROSITE" id="PS00486"/>
    </source>
</evidence>
<dbReference type="Pfam" id="PF00488">
    <property type="entry name" value="MutS_V"/>
    <property type="match status" value="1"/>
</dbReference>
<dbReference type="EMBL" id="JANBOH010000274">
    <property type="protein sequence ID" value="KAJ1643261.1"/>
    <property type="molecule type" value="Genomic_DNA"/>
</dbReference>
<evidence type="ECO:0000256" key="4">
    <source>
        <dbReference type="ARBA" id="ARBA00022857"/>
    </source>
</evidence>
<dbReference type="Proteomes" id="UP001145021">
    <property type="component" value="Unassembled WGS sequence"/>
</dbReference>
<dbReference type="InterPro" id="IPR036291">
    <property type="entry name" value="NAD(P)-bd_dom_sf"/>
</dbReference>
<dbReference type="Gene3D" id="3.30.420.110">
    <property type="entry name" value="MutS, connector domain"/>
    <property type="match status" value="1"/>
</dbReference>
<evidence type="ECO:0000256" key="5">
    <source>
        <dbReference type="ARBA" id="ARBA00023125"/>
    </source>
</evidence>
<feature type="transmembrane region" description="Helical" evidence="7">
    <location>
        <begin position="51"/>
        <end position="70"/>
    </location>
</feature>